<evidence type="ECO:0000256" key="8">
    <source>
        <dbReference type="ARBA" id="ARBA00023125"/>
    </source>
</evidence>
<comment type="similarity">
    <text evidence="2">Belongs to the LysR transcriptional regulatory family.</text>
</comment>
<name>A0ABT5FGP1_9GAMM</name>
<evidence type="ECO:0000259" key="12">
    <source>
        <dbReference type="PROSITE" id="PS50931"/>
    </source>
</evidence>
<dbReference type="Gene3D" id="3.40.190.10">
    <property type="entry name" value="Periplasmic binding protein-like II"/>
    <property type="match status" value="1"/>
</dbReference>
<dbReference type="Gene3D" id="1.10.10.10">
    <property type="entry name" value="Winged helix-like DNA-binding domain superfamily/Winged helix DNA-binding domain"/>
    <property type="match status" value="1"/>
</dbReference>
<evidence type="ECO:0000256" key="2">
    <source>
        <dbReference type="ARBA" id="ARBA00009437"/>
    </source>
</evidence>
<keyword evidence="7" id="KW-0805">Transcription regulation</keyword>
<dbReference type="EMBL" id="JAQOMS010000002">
    <property type="protein sequence ID" value="MDC2890439.1"/>
    <property type="molecule type" value="Genomic_DNA"/>
</dbReference>
<keyword evidence="4" id="KW-0963">Cytoplasm</keyword>
<dbReference type="InterPro" id="IPR037406">
    <property type="entry name" value="MetR_PBP2"/>
</dbReference>
<evidence type="ECO:0000313" key="13">
    <source>
        <dbReference type="EMBL" id="MDC2890439.1"/>
    </source>
</evidence>
<dbReference type="CDD" id="cd08441">
    <property type="entry name" value="PBP2_MetR"/>
    <property type="match status" value="1"/>
</dbReference>
<keyword evidence="9" id="KW-0010">Activator</keyword>
<keyword evidence="8" id="KW-0238">DNA-binding</keyword>
<feature type="domain" description="HTH lysR-type" evidence="12">
    <location>
        <begin position="28"/>
        <end position="85"/>
    </location>
</feature>
<evidence type="ECO:0000256" key="7">
    <source>
        <dbReference type="ARBA" id="ARBA00023015"/>
    </source>
</evidence>
<dbReference type="InterPro" id="IPR000847">
    <property type="entry name" value="LysR_HTH_N"/>
</dbReference>
<dbReference type="Pfam" id="PF00126">
    <property type="entry name" value="HTH_1"/>
    <property type="match status" value="1"/>
</dbReference>
<proteinExistence type="inferred from homology"/>
<evidence type="ECO:0000313" key="14">
    <source>
        <dbReference type="Proteomes" id="UP001528411"/>
    </source>
</evidence>
<keyword evidence="5" id="KW-0678">Repressor</keyword>
<keyword evidence="10" id="KW-0804">Transcription</keyword>
<gene>
    <name evidence="13" type="ORF">PN838_18885</name>
</gene>
<accession>A0ABT5FGP1</accession>
<protein>
    <recommendedName>
        <fullName evidence="3">HTH-type transcriptional regulator MetR</fullName>
    </recommendedName>
</protein>
<evidence type="ECO:0000256" key="5">
    <source>
        <dbReference type="ARBA" id="ARBA00022491"/>
    </source>
</evidence>
<dbReference type="SUPFAM" id="SSF46785">
    <property type="entry name" value="Winged helix' DNA-binding domain"/>
    <property type="match status" value="1"/>
</dbReference>
<dbReference type="InterPro" id="IPR005119">
    <property type="entry name" value="LysR_subst-bd"/>
</dbReference>
<evidence type="ECO:0000256" key="10">
    <source>
        <dbReference type="ARBA" id="ARBA00023163"/>
    </source>
</evidence>
<dbReference type="RefSeq" id="WP_272181638.1">
    <property type="nucleotide sequence ID" value="NZ_JAQOMS010000002.1"/>
</dbReference>
<evidence type="ECO:0000256" key="1">
    <source>
        <dbReference type="ARBA" id="ARBA00004496"/>
    </source>
</evidence>
<dbReference type="PROSITE" id="PS50931">
    <property type="entry name" value="HTH_LYSR"/>
    <property type="match status" value="1"/>
</dbReference>
<reference evidence="13 14" key="1">
    <citation type="submission" date="2023-01" db="EMBL/GenBank/DDBJ databases">
        <title>Psychrosphaera sp. nov., isolated from marine algae.</title>
        <authorList>
            <person name="Bayburt H."/>
            <person name="Choi B.J."/>
            <person name="Kim J.M."/>
            <person name="Choi D.G."/>
            <person name="Jeon C.O."/>
        </authorList>
    </citation>
    <scope>NUCLEOTIDE SEQUENCE [LARGE SCALE GENOMIC DNA]</scope>
    <source>
        <strain evidence="13 14">G1-22</strain>
    </source>
</reference>
<dbReference type="InterPro" id="IPR036388">
    <property type="entry name" value="WH-like_DNA-bd_sf"/>
</dbReference>
<dbReference type="PRINTS" id="PR00039">
    <property type="entry name" value="HTHLYSR"/>
</dbReference>
<comment type="subcellular location">
    <subcellularLocation>
        <location evidence="1">Cytoplasm</location>
    </subcellularLocation>
</comment>
<evidence type="ECO:0000256" key="3">
    <source>
        <dbReference type="ARBA" id="ARBA00019365"/>
    </source>
</evidence>
<keyword evidence="11" id="KW-0486">Methionine biosynthesis</keyword>
<dbReference type="Pfam" id="PF03466">
    <property type="entry name" value="LysR_substrate"/>
    <property type="match status" value="1"/>
</dbReference>
<evidence type="ECO:0000256" key="6">
    <source>
        <dbReference type="ARBA" id="ARBA00022605"/>
    </source>
</evidence>
<sequence length="321" mass="36692">MTVLLIKMVYFHKYMKMAHEIIAWKIMLDRHQLEMVRAIDHYGTVTKASEHLCLTQSALSHAIKKLEQRVGVQLWRKSGRTLLLTDAGAHVLQAANKILPQFERFESELEALKQGFVGSLKLGIECYPCFQWLLQVVSPYLSKYQDVDVDIKNEFQFGGMGALFAHEIDLLITPDPLLNRAIEYIPIFDYEQVLVVSNQHAFAELEHILPEQLEDQILFTYPVETTRLDVFNQFLLPAGRTVKQHKTLENTEMILQLVASNRGVAVLPDWLVAKAENKDQIMSLRLGKTGLHKSTFIAVRKGETQSRFVDEFVALAKQQSA</sequence>
<keyword evidence="14" id="KW-1185">Reference proteome</keyword>
<dbReference type="PANTHER" id="PTHR30126:SF25">
    <property type="entry name" value="HTH-TYPE TRANSCRIPTIONAL REGULATOR METR"/>
    <property type="match status" value="1"/>
</dbReference>
<comment type="caution">
    <text evidence="13">The sequence shown here is derived from an EMBL/GenBank/DDBJ whole genome shotgun (WGS) entry which is preliminary data.</text>
</comment>
<organism evidence="13 14">
    <name type="scientific">Psychrosphaera algicola</name>
    <dbReference type="NCBI Taxonomy" id="3023714"/>
    <lineage>
        <taxon>Bacteria</taxon>
        <taxon>Pseudomonadati</taxon>
        <taxon>Pseudomonadota</taxon>
        <taxon>Gammaproteobacteria</taxon>
        <taxon>Alteromonadales</taxon>
        <taxon>Pseudoalteromonadaceae</taxon>
        <taxon>Psychrosphaera</taxon>
    </lineage>
</organism>
<evidence type="ECO:0000256" key="9">
    <source>
        <dbReference type="ARBA" id="ARBA00023159"/>
    </source>
</evidence>
<dbReference type="PANTHER" id="PTHR30126">
    <property type="entry name" value="HTH-TYPE TRANSCRIPTIONAL REGULATOR"/>
    <property type="match status" value="1"/>
</dbReference>
<dbReference type="Proteomes" id="UP001528411">
    <property type="component" value="Unassembled WGS sequence"/>
</dbReference>
<dbReference type="InterPro" id="IPR036390">
    <property type="entry name" value="WH_DNA-bd_sf"/>
</dbReference>
<evidence type="ECO:0000256" key="4">
    <source>
        <dbReference type="ARBA" id="ARBA00022490"/>
    </source>
</evidence>
<keyword evidence="6" id="KW-0028">Amino-acid biosynthesis</keyword>
<dbReference type="SUPFAM" id="SSF53850">
    <property type="entry name" value="Periplasmic binding protein-like II"/>
    <property type="match status" value="1"/>
</dbReference>
<evidence type="ECO:0000256" key="11">
    <source>
        <dbReference type="ARBA" id="ARBA00023167"/>
    </source>
</evidence>